<evidence type="ECO:0000313" key="3">
    <source>
        <dbReference type="Proteomes" id="UP000215914"/>
    </source>
</evidence>
<sequence>MSDASKVPILLDLEELVSYPTPIQVKKETPTVTSYKPVAAPKPNPRTRASTSKKRKGSETTAPASEGFSYEDLSFTDSLEPMTSFLHKVISWLYILHVYAKHVSWLANIKPYLYFVLQGLQHLLNLYTEACETTELQEVRIKKLETTVADQGTIAEAKTRHYEDKLKKVTQDAEVKLAAAHVEHEQAMISFREGIKNSAVVSLLQARIKMAYEAKETGLECPA</sequence>
<protein>
    <submittedName>
        <fullName evidence="2">Uncharacterized protein</fullName>
    </submittedName>
</protein>
<proteinExistence type="predicted"/>
<dbReference type="EMBL" id="MNCJ02000316">
    <property type="protein sequence ID" value="KAF5822408.1"/>
    <property type="molecule type" value="Genomic_DNA"/>
</dbReference>
<gene>
    <name evidence="2" type="ORF">HanXRQr2_Chr01g0026141</name>
</gene>
<keyword evidence="3" id="KW-1185">Reference proteome</keyword>
<comment type="caution">
    <text evidence="2">The sequence shown here is derived from an EMBL/GenBank/DDBJ whole genome shotgun (WGS) entry which is preliminary data.</text>
</comment>
<accession>A0A9K3JWP9</accession>
<name>A0A9K3JWP9_HELAN</name>
<reference evidence="2" key="1">
    <citation type="journal article" date="2017" name="Nature">
        <title>The sunflower genome provides insights into oil metabolism, flowering and Asterid evolution.</title>
        <authorList>
            <person name="Badouin H."/>
            <person name="Gouzy J."/>
            <person name="Grassa C.J."/>
            <person name="Murat F."/>
            <person name="Staton S.E."/>
            <person name="Cottret L."/>
            <person name="Lelandais-Briere C."/>
            <person name="Owens G.L."/>
            <person name="Carrere S."/>
            <person name="Mayjonade B."/>
            <person name="Legrand L."/>
            <person name="Gill N."/>
            <person name="Kane N.C."/>
            <person name="Bowers J.E."/>
            <person name="Hubner S."/>
            <person name="Bellec A."/>
            <person name="Berard A."/>
            <person name="Berges H."/>
            <person name="Blanchet N."/>
            <person name="Boniface M.C."/>
            <person name="Brunel D."/>
            <person name="Catrice O."/>
            <person name="Chaidir N."/>
            <person name="Claudel C."/>
            <person name="Donnadieu C."/>
            <person name="Faraut T."/>
            <person name="Fievet G."/>
            <person name="Helmstetter N."/>
            <person name="King M."/>
            <person name="Knapp S.J."/>
            <person name="Lai Z."/>
            <person name="Le Paslier M.C."/>
            <person name="Lippi Y."/>
            <person name="Lorenzon L."/>
            <person name="Mandel J.R."/>
            <person name="Marage G."/>
            <person name="Marchand G."/>
            <person name="Marquand E."/>
            <person name="Bret-Mestries E."/>
            <person name="Morien E."/>
            <person name="Nambeesan S."/>
            <person name="Nguyen T."/>
            <person name="Pegot-Espagnet P."/>
            <person name="Pouilly N."/>
            <person name="Raftis F."/>
            <person name="Sallet E."/>
            <person name="Schiex T."/>
            <person name="Thomas J."/>
            <person name="Vandecasteele C."/>
            <person name="Vares D."/>
            <person name="Vear F."/>
            <person name="Vautrin S."/>
            <person name="Crespi M."/>
            <person name="Mangin B."/>
            <person name="Burke J.M."/>
            <person name="Salse J."/>
            <person name="Munos S."/>
            <person name="Vincourt P."/>
            <person name="Rieseberg L.H."/>
            <person name="Langlade N.B."/>
        </authorList>
    </citation>
    <scope>NUCLEOTIDE SEQUENCE</scope>
    <source>
        <tissue evidence="2">Leaves</tissue>
    </source>
</reference>
<dbReference type="Gramene" id="mRNA:HanXRQr2_Chr01g0026141">
    <property type="protein sequence ID" value="mRNA:HanXRQr2_Chr01g0026141"/>
    <property type="gene ID" value="HanXRQr2_Chr01g0026141"/>
</dbReference>
<organism evidence="2 3">
    <name type="scientific">Helianthus annuus</name>
    <name type="common">Common sunflower</name>
    <dbReference type="NCBI Taxonomy" id="4232"/>
    <lineage>
        <taxon>Eukaryota</taxon>
        <taxon>Viridiplantae</taxon>
        <taxon>Streptophyta</taxon>
        <taxon>Embryophyta</taxon>
        <taxon>Tracheophyta</taxon>
        <taxon>Spermatophyta</taxon>
        <taxon>Magnoliopsida</taxon>
        <taxon>eudicotyledons</taxon>
        <taxon>Gunneridae</taxon>
        <taxon>Pentapetalae</taxon>
        <taxon>asterids</taxon>
        <taxon>campanulids</taxon>
        <taxon>Asterales</taxon>
        <taxon>Asteraceae</taxon>
        <taxon>Asteroideae</taxon>
        <taxon>Heliantheae alliance</taxon>
        <taxon>Heliantheae</taxon>
        <taxon>Helianthus</taxon>
    </lineage>
</organism>
<evidence type="ECO:0000313" key="2">
    <source>
        <dbReference type="EMBL" id="KAF5822408.1"/>
    </source>
</evidence>
<evidence type="ECO:0000256" key="1">
    <source>
        <dbReference type="SAM" id="MobiDB-lite"/>
    </source>
</evidence>
<feature type="region of interest" description="Disordered" evidence="1">
    <location>
        <begin position="34"/>
        <end position="64"/>
    </location>
</feature>
<reference evidence="2" key="2">
    <citation type="submission" date="2020-06" db="EMBL/GenBank/DDBJ databases">
        <title>Helianthus annuus Genome sequencing and assembly Release 2.</title>
        <authorList>
            <person name="Gouzy J."/>
            <person name="Langlade N."/>
            <person name="Munos S."/>
        </authorList>
    </citation>
    <scope>NUCLEOTIDE SEQUENCE</scope>
    <source>
        <tissue evidence="2">Leaves</tissue>
    </source>
</reference>
<dbReference type="Proteomes" id="UP000215914">
    <property type="component" value="Unassembled WGS sequence"/>
</dbReference>
<dbReference type="AlphaFoldDB" id="A0A9K3JWP9"/>